<gene>
    <name evidence="1" type="ORF">RSOLAG1IB_03316</name>
</gene>
<protein>
    <submittedName>
        <fullName evidence="1">Uncharacterized protein</fullName>
    </submittedName>
</protein>
<sequence length="66" mass="7372">MVWAILPVTCASSYATWSSTPAKGRDPELSAPIQMRGYEGQLCPRPPLCHPRAFIDYEDTATIFKK</sequence>
<accession>A0A0B7FT21</accession>
<evidence type="ECO:0000313" key="2">
    <source>
        <dbReference type="Proteomes" id="UP000059188"/>
    </source>
</evidence>
<organism evidence="1 2">
    <name type="scientific">Thanatephorus cucumeris (strain AG1-IB / isolate 7/3/14)</name>
    <name type="common">Lettuce bottom rot fungus</name>
    <name type="synonym">Rhizoctonia solani</name>
    <dbReference type="NCBI Taxonomy" id="1108050"/>
    <lineage>
        <taxon>Eukaryota</taxon>
        <taxon>Fungi</taxon>
        <taxon>Dikarya</taxon>
        <taxon>Basidiomycota</taxon>
        <taxon>Agaricomycotina</taxon>
        <taxon>Agaricomycetes</taxon>
        <taxon>Cantharellales</taxon>
        <taxon>Ceratobasidiaceae</taxon>
        <taxon>Rhizoctonia</taxon>
        <taxon>Rhizoctonia solani AG-1</taxon>
    </lineage>
</organism>
<name>A0A0B7FT21_THACB</name>
<dbReference type="Proteomes" id="UP000059188">
    <property type="component" value="Unassembled WGS sequence"/>
</dbReference>
<dbReference type="AlphaFoldDB" id="A0A0B7FT21"/>
<dbReference type="EMBL" id="LN679103">
    <property type="protein sequence ID" value="CEL59383.1"/>
    <property type="molecule type" value="Genomic_DNA"/>
</dbReference>
<proteinExistence type="predicted"/>
<keyword evidence="2" id="KW-1185">Reference proteome</keyword>
<evidence type="ECO:0000313" key="1">
    <source>
        <dbReference type="EMBL" id="CEL59383.1"/>
    </source>
</evidence>
<reference evidence="1 2" key="1">
    <citation type="submission" date="2014-11" db="EMBL/GenBank/DDBJ databases">
        <authorList>
            <person name="Wibberg Daniel"/>
        </authorList>
    </citation>
    <scope>NUCLEOTIDE SEQUENCE [LARGE SCALE GENOMIC DNA]</scope>
    <source>
        <strain evidence="1">Rhizoctonia solani AG1-IB 7/3/14</strain>
    </source>
</reference>